<dbReference type="AlphaFoldDB" id="A0A0M3HQ94"/>
<feature type="region of interest" description="Disordered" evidence="1">
    <location>
        <begin position="17"/>
        <end position="45"/>
    </location>
</feature>
<proteinExistence type="predicted"/>
<sequence length="100" mass="11436">LRDSFISTLTHRRFPKSKRFRRTLSSTSELARSKSNESSSSKTTIDNTIKSATTAIDRVDDTTQSLTRTNVGVLLPWRIYWNTSAMARFAQPKELRSPQE</sequence>
<evidence type="ECO:0000256" key="1">
    <source>
        <dbReference type="SAM" id="MobiDB-lite"/>
    </source>
</evidence>
<reference evidence="3" key="1">
    <citation type="submission" date="2017-02" db="UniProtKB">
        <authorList>
            <consortium name="WormBaseParasite"/>
        </authorList>
    </citation>
    <scope>IDENTIFICATION</scope>
</reference>
<name>A0A0M3HQ94_ASCLU</name>
<organism evidence="2 3">
    <name type="scientific">Ascaris lumbricoides</name>
    <name type="common">Giant roundworm</name>
    <dbReference type="NCBI Taxonomy" id="6252"/>
    <lineage>
        <taxon>Eukaryota</taxon>
        <taxon>Metazoa</taxon>
        <taxon>Ecdysozoa</taxon>
        <taxon>Nematoda</taxon>
        <taxon>Chromadorea</taxon>
        <taxon>Rhabditida</taxon>
        <taxon>Spirurina</taxon>
        <taxon>Ascaridomorpha</taxon>
        <taxon>Ascaridoidea</taxon>
        <taxon>Ascarididae</taxon>
        <taxon>Ascaris</taxon>
    </lineage>
</organism>
<dbReference type="Proteomes" id="UP000036681">
    <property type="component" value="Unplaced"/>
</dbReference>
<evidence type="ECO:0000313" key="2">
    <source>
        <dbReference type="Proteomes" id="UP000036681"/>
    </source>
</evidence>
<dbReference type="WBParaSite" id="ALUE_0000422201-mRNA-1">
    <property type="protein sequence ID" value="ALUE_0000422201-mRNA-1"/>
    <property type="gene ID" value="ALUE_0000422201"/>
</dbReference>
<keyword evidence="2" id="KW-1185">Reference proteome</keyword>
<protein>
    <submittedName>
        <fullName evidence="3">Uncharacterized protein</fullName>
    </submittedName>
</protein>
<accession>A0A0M3HQ94</accession>
<evidence type="ECO:0000313" key="3">
    <source>
        <dbReference type="WBParaSite" id="ALUE_0000422201-mRNA-1"/>
    </source>
</evidence>